<dbReference type="RefSeq" id="WP_382389014.1">
    <property type="nucleotide sequence ID" value="NZ_JBHLWI010000055.1"/>
</dbReference>
<feature type="transmembrane region" description="Helical" evidence="6">
    <location>
        <begin position="737"/>
        <end position="756"/>
    </location>
</feature>
<feature type="transmembrane region" description="Helical" evidence="6">
    <location>
        <begin position="20"/>
        <end position="41"/>
    </location>
</feature>
<evidence type="ECO:0000313" key="10">
    <source>
        <dbReference type="Proteomes" id="UP001589797"/>
    </source>
</evidence>
<sequence>MLFNYLKIFIRNLKKNPVYILINILGLSVGMAASILIFIFVQHELSYDNYHQHGDRIFRVSRAWFNPNGEANLHLGHAAPPFGPLLKSDFQGKIEEAVRLMNVKLVVKEGDDVFEESKFFFSDPEVFKVFSWKLVEGDPSTALTFPDGLVLTQSMAKKYFGDQSAMGEYMEVKIGSASMDMQVRGIMEDVPDNSHFQLDFLASMEPVVEFYGGYEAVMKNFGSNSFSTYLLLEEGIDAEDLEAELPAFIDRHIPPSAQGFSASMGTKLFLWPLRDIHLYSNLDSEIEPNGSIEYVYIYSAIAVFILLIACINFMNLATARSAKRAMEVGLRKVLGADRPLLVKQFMSETIFMTFIALLLALVMVALSINSFGDFTNKQLEINFLDSPYYILALLFLVIAVGLISGSYPSLFLSGFQPVKVLKGTYKIGSIHEKLRSFLVIGQFAISIVLIVAVLVVIQQLDFMKDKDLGFEKEEIVVLPAYVEFTDNYEMLRERLISNSGVSEVSLGSRLPSGRLLDAQGAQAEVRGELSPIDVRIADIHVSHSFFKTFEMKIVAGRDFDYNMASDSTEAFILNQSAVRAIGWENEEEAIDKQFLYGNRRGYVVGIVKDFHFESLHQPISPMVFLIPQDRFNEVAIKIRSESKEETLEFLKAEWQAMKPDFPFNYYFVADRFNQQYEAEEKVGTVFGFFAGLAILISVLGLFGLSAYATERRVKEIGIRKVMGASIWGIVSLLGRDFLKLVLIGFILAIPLAYFGMNSWLANFAYKISISWSVFFFAGLVATIIAAVTVSSQSIRAAMINPVDAFKVE</sequence>
<evidence type="ECO:0000256" key="2">
    <source>
        <dbReference type="ARBA" id="ARBA00022475"/>
    </source>
</evidence>
<dbReference type="InterPro" id="IPR050250">
    <property type="entry name" value="Macrolide_Exporter_MacB"/>
</dbReference>
<evidence type="ECO:0000256" key="6">
    <source>
        <dbReference type="SAM" id="Phobius"/>
    </source>
</evidence>
<dbReference type="Pfam" id="PF02687">
    <property type="entry name" value="FtsX"/>
    <property type="match status" value="2"/>
</dbReference>
<evidence type="ECO:0000256" key="5">
    <source>
        <dbReference type="ARBA" id="ARBA00023136"/>
    </source>
</evidence>
<gene>
    <name evidence="9" type="ORF">ACFFIP_17370</name>
</gene>
<feature type="transmembrane region" description="Helical" evidence="6">
    <location>
        <begin position="295"/>
        <end position="317"/>
    </location>
</feature>
<feature type="domain" description="ABC3 transporter permease C-terminal" evidence="7">
    <location>
        <begin position="688"/>
        <end position="801"/>
    </location>
</feature>
<feature type="transmembrane region" description="Helical" evidence="6">
    <location>
        <begin position="768"/>
        <end position="789"/>
    </location>
</feature>
<dbReference type="InterPro" id="IPR003838">
    <property type="entry name" value="ABC3_permease_C"/>
</dbReference>
<evidence type="ECO:0000259" key="7">
    <source>
        <dbReference type="Pfam" id="PF02687"/>
    </source>
</evidence>
<keyword evidence="10" id="KW-1185">Reference proteome</keyword>
<protein>
    <submittedName>
        <fullName evidence="9">ABC transporter permease</fullName>
    </submittedName>
</protein>
<dbReference type="PANTHER" id="PTHR30572:SF18">
    <property type="entry name" value="ABC-TYPE MACROLIDE FAMILY EXPORT SYSTEM PERMEASE COMPONENT 2"/>
    <property type="match status" value="1"/>
</dbReference>
<evidence type="ECO:0000259" key="8">
    <source>
        <dbReference type="Pfam" id="PF12704"/>
    </source>
</evidence>
<feature type="transmembrane region" description="Helical" evidence="6">
    <location>
        <begin position="685"/>
        <end position="709"/>
    </location>
</feature>
<evidence type="ECO:0000256" key="4">
    <source>
        <dbReference type="ARBA" id="ARBA00022989"/>
    </source>
</evidence>
<evidence type="ECO:0000256" key="1">
    <source>
        <dbReference type="ARBA" id="ARBA00004651"/>
    </source>
</evidence>
<accession>A0ABV6FX36</accession>
<evidence type="ECO:0000256" key="3">
    <source>
        <dbReference type="ARBA" id="ARBA00022692"/>
    </source>
</evidence>
<dbReference type="Proteomes" id="UP001589797">
    <property type="component" value="Unassembled WGS sequence"/>
</dbReference>
<proteinExistence type="predicted"/>
<evidence type="ECO:0000313" key="9">
    <source>
        <dbReference type="EMBL" id="MFC0264461.1"/>
    </source>
</evidence>
<dbReference type="PANTHER" id="PTHR30572">
    <property type="entry name" value="MEMBRANE COMPONENT OF TRANSPORTER-RELATED"/>
    <property type="match status" value="1"/>
</dbReference>
<dbReference type="EMBL" id="JBHLWI010000055">
    <property type="protein sequence ID" value="MFC0264461.1"/>
    <property type="molecule type" value="Genomic_DNA"/>
</dbReference>
<feature type="domain" description="MacB-like periplasmic core" evidence="8">
    <location>
        <begin position="21"/>
        <end position="246"/>
    </location>
</feature>
<feature type="domain" description="ABC3 transporter permease C-terminal" evidence="7">
    <location>
        <begin position="300"/>
        <end position="416"/>
    </location>
</feature>
<reference evidence="9 10" key="1">
    <citation type="submission" date="2024-09" db="EMBL/GenBank/DDBJ databases">
        <authorList>
            <person name="Sun Q."/>
            <person name="Mori K."/>
        </authorList>
    </citation>
    <scope>NUCLEOTIDE SEQUENCE [LARGE SCALE GENOMIC DNA]</scope>
    <source>
        <strain evidence="9 10">CCM 7650</strain>
    </source>
</reference>
<keyword evidence="2" id="KW-1003">Cell membrane</keyword>
<feature type="transmembrane region" description="Helical" evidence="6">
    <location>
        <begin position="436"/>
        <end position="457"/>
    </location>
</feature>
<comment type="caution">
    <text evidence="9">The sequence shown here is derived from an EMBL/GenBank/DDBJ whole genome shotgun (WGS) entry which is preliminary data.</text>
</comment>
<keyword evidence="4 6" id="KW-1133">Transmembrane helix</keyword>
<dbReference type="Pfam" id="PF12704">
    <property type="entry name" value="MacB_PCD"/>
    <property type="match status" value="1"/>
</dbReference>
<feature type="transmembrane region" description="Helical" evidence="6">
    <location>
        <begin position="350"/>
        <end position="368"/>
    </location>
</feature>
<organism evidence="9 10">
    <name type="scientific">Fontibacter flavus</name>
    <dbReference type="NCBI Taxonomy" id="654838"/>
    <lineage>
        <taxon>Bacteria</taxon>
        <taxon>Pseudomonadati</taxon>
        <taxon>Bacteroidota</taxon>
        <taxon>Cytophagia</taxon>
        <taxon>Cytophagales</taxon>
        <taxon>Cyclobacteriaceae</taxon>
        <taxon>Fontibacter</taxon>
    </lineage>
</organism>
<dbReference type="InterPro" id="IPR025857">
    <property type="entry name" value="MacB_PCD"/>
</dbReference>
<comment type="subcellular location">
    <subcellularLocation>
        <location evidence="1">Cell membrane</location>
        <topology evidence="1">Multi-pass membrane protein</topology>
    </subcellularLocation>
</comment>
<keyword evidence="3 6" id="KW-0812">Transmembrane</keyword>
<feature type="transmembrane region" description="Helical" evidence="6">
    <location>
        <begin position="388"/>
        <end position="415"/>
    </location>
</feature>
<name>A0ABV6FX36_9BACT</name>
<keyword evidence="5 6" id="KW-0472">Membrane</keyword>